<keyword evidence="7" id="KW-1185">Reference proteome</keyword>
<evidence type="ECO:0000313" key="7">
    <source>
        <dbReference type="Proteomes" id="UP000789803"/>
    </source>
</evidence>
<dbReference type="InterPro" id="IPR023380">
    <property type="entry name" value="DsbB-like_sf"/>
</dbReference>
<evidence type="ECO:0000256" key="2">
    <source>
        <dbReference type="ARBA" id="ARBA00022692"/>
    </source>
</evidence>
<name>A0ABN7K8E4_9BACT</name>
<comment type="subcellular location">
    <subcellularLocation>
        <location evidence="1">Membrane</location>
        <topology evidence="1">Multi-pass membrane protein</topology>
    </subcellularLocation>
</comment>
<dbReference type="Gene3D" id="1.20.1550.10">
    <property type="entry name" value="DsbB-like"/>
    <property type="match status" value="1"/>
</dbReference>
<keyword evidence="3 5" id="KW-1133">Transmembrane helix</keyword>
<dbReference type="InterPro" id="IPR003752">
    <property type="entry name" value="DiS_bond_form_DsbB/BdbC"/>
</dbReference>
<protein>
    <submittedName>
        <fullName evidence="6">Disulfide bond formation protein B</fullName>
    </submittedName>
</protein>
<evidence type="ECO:0000256" key="5">
    <source>
        <dbReference type="SAM" id="Phobius"/>
    </source>
</evidence>
<dbReference type="EMBL" id="CAJHOF010000009">
    <property type="protein sequence ID" value="CAD7288801.1"/>
    <property type="molecule type" value="Genomic_DNA"/>
</dbReference>
<organism evidence="6 7">
    <name type="scientific">Campylobacter majalis</name>
    <dbReference type="NCBI Taxonomy" id="2790656"/>
    <lineage>
        <taxon>Bacteria</taxon>
        <taxon>Pseudomonadati</taxon>
        <taxon>Campylobacterota</taxon>
        <taxon>Epsilonproteobacteria</taxon>
        <taxon>Campylobacterales</taxon>
        <taxon>Campylobacteraceae</taxon>
        <taxon>Campylobacter</taxon>
    </lineage>
</organism>
<feature type="transmembrane region" description="Helical" evidence="5">
    <location>
        <begin position="45"/>
        <end position="63"/>
    </location>
</feature>
<evidence type="ECO:0000256" key="1">
    <source>
        <dbReference type="ARBA" id="ARBA00004141"/>
    </source>
</evidence>
<dbReference type="RefSeq" id="WP_229932959.1">
    <property type="nucleotide sequence ID" value="NZ_CAJHOF010000009.1"/>
</dbReference>
<feature type="transmembrane region" description="Helical" evidence="5">
    <location>
        <begin position="153"/>
        <end position="175"/>
    </location>
</feature>
<accession>A0ABN7K8E4</accession>
<sequence length="305" mass="33626">MKILNEKNFDFIMTTAVLLVLAIPVEIANFYLGYVIGEGPCTLCWWERIGMIVIGVGGILVLRYGLRARYVAFILFGAAYGLFMTLRHSSFSIYRDVGMGFGGDIFGAHTYTWGILVFWVVVVAMGLMMLFAKDEAVAVGLFRKETKVKALNTYSKFVIFISLIVVLSNAVQALISAGYPPYSGKGDPERISLNNTWTAGVWDRLKKPLSFVGANVVEKPFIAGENNQISLKFSTNPQDGAFVSVKPAPEILNQKELDFAITGFMGKGVASGLAYNAQNDTFAIYQIPKVVCILWTQILQKLLTP</sequence>
<dbReference type="Proteomes" id="UP000789803">
    <property type="component" value="Unassembled WGS sequence"/>
</dbReference>
<dbReference type="SUPFAM" id="SSF158442">
    <property type="entry name" value="DsbB-like"/>
    <property type="match status" value="1"/>
</dbReference>
<comment type="caution">
    <text evidence="6">The sequence shown here is derived from an EMBL/GenBank/DDBJ whole genome shotgun (WGS) entry which is preliminary data.</text>
</comment>
<evidence type="ECO:0000256" key="4">
    <source>
        <dbReference type="ARBA" id="ARBA00023136"/>
    </source>
</evidence>
<feature type="transmembrane region" description="Helical" evidence="5">
    <location>
        <begin position="70"/>
        <end position="91"/>
    </location>
</feature>
<proteinExistence type="predicted"/>
<feature type="transmembrane region" description="Helical" evidence="5">
    <location>
        <begin position="111"/>
        <end position="132"/>
    </location>
</feature>
<gene>
    <name evidence="6" type="primary">dsbB</name>
    <name evidence="6" type="ORF">LMG7974_01160</name>
</gene>
<dbReference type="Pfam" id="PF02600">
    <property type="entry name" value="DsbB"/>
    <property type="match status" value="1"/>
</dbReference>
<keyword evidence="4 5" id="KW-0472">Membrane</keyword>
<keyword evidence="2 5" id="KW-0812">Transmembrane</keyword>
<evidence type="ECO:0000313" key="6">
    <source>
        <dbReference type="EMBL" id="CAD7288801.1"/>
    </source>
</evidence>
<evidence type="ECO:0000256" key="3">
    <source>
        <dbReference type="ARBA" id="ARBA00022989"/>
    </source>
</evidence>
<reference evidence="6 7" key="1">
    <citation type="submission" date="2020-11" db="EMBL/GenBank/DDBJ databases">
        <authorList>
            <person name="Peeters C."/>
        </authorList>
    </citation>
    <scope>NUCLEOTIDE SEQUENCE [LARGE SCALE GENOMIC DNA]</scope>
    <source>
        <strain evidence="6 7">LMG 7974</strain>
    </source>
</reference>
<feature type="transmembrane region" description="Helical" evidence="5">
    <location>
        <begin position="12"/>
        <end position="33"/>
    </location>
</feature>